<evidence type="ECO:0000313" key="4">
    <source>
        <dbReference type="Proteomes" id="UP000308430"/>
    </source>
</evidence>
<dbReference type="OrthoDB" id="9801263at2"/>
<feature type="compositionally biased region" description="Basic and acidic residues" evidence="1">
    <location>
        <begin position="99"/>
        <end position="112"/>
    </location>
</feature>
<organism evidence="3 4">
    <name type="scientific">Pseudothauera nasutitermitis</name>
    <dbReference type="NCBI Taxonomy" id="2565930"/>
    <lineage>
        <taxon>Bacteria</taxon>
        <taxon>Pseudomonadati</taxon>
        <taxon>Pseudomonadota</taxon>
        <taxon>Betaproteobacteria</taxon>
        <taxon>Rhodocyclales</taxon>
        <taxon>Zoogloeaceae</taxon>
        <taxon>Pseudothauera</taxon>
    </lineage>
</organism>
<keyword evidence="4" id="KW-1185">Reference proteome</keyword>
<evidence type="ECO:0000313" key="3">
    <source>
        <dbReference type="EMBL" id="THF63650.1"/>
    </source>
</evidence>
<sequence length="120" mass="13587">MIERLAKDLTQRFGRGFSRRNIEQMRQFYLAWPIAQTLSAHAGPGLSVALVRQRARATMQGVHGTARRRFCDRRAGSRFAGEVRAGCLRARSARVPARPAERFPAREPEGRARMSRRAVP</sequence>
<dbReference type="EMBL" id="SSOC01000005">
    <property type="protein sequence ID" value="THF63650.1"/>
    <property type="molecule type" value="Genomic_DNA"/>
</dbReference>
<dbReference type="RefSeq" id="WP_136348811.1">
    <property type="nucleotide sequence ID" value="NZ_SSOC01000005.1"/>
</dbReference>
<proteinExistence type="predicted"/>
<reference evidence="3 4" key="1">
    <citation type="submission" date="2019-04" db="EMBL/GenBank/DDBJ databases">
        <title>Azoarcus nasutitermitis sp. nov. isolated from termite nest.</title>
        <authorList>
            <person name="Lin S.-Y."/>
            <person name="Hameed A."/>
            <person name="Hsu Y.-H."/>
            <person name="Young C.-C."/>
        </authorList>
    </citation>
    <scope>NUCLEOTIDE SEQUENCE [LARGE SCALE GENOMIC DNA]</scope>
    <source>
        <strain evidence="3 4">CC-YHH838</strain>
    </source>
</reference>
<feature type="region of interest" description="Disordered" evidence="1">
    <location>
        <begin position="96"/>
        <end position="120"/>
    </location>
</feature>
<evidence type="ECO:0000256" key="1">
    <source>
        <dbReference type="SAM" id="MobiDB-lite"/>
    </source>
</evidence>
<evidence type="ECO:0000259" key="2">
    <source>
        <dbReference type="Pfam" id="PF17761"/>
    </source>
</evidence>
<gene>
    <name evidence="3" type="ORF">E6C76_13745</name>
</gene>
<accession>A0A4S4AVP9</accession>
<dbReference type="Pfam" id="PF17761">
    <property type="entry name" value="DUF1016_N"/>
    <property type="match status" value="1"/>
</dbReference>
<dbReference type="Proteomes" id="UP000308430">
    <property type="component" value="Unassembled WGS sequence"/>
</dbReference>
<name>A0A4S4AVP9_9RHOO</name>
<dbReference type="InterPro" id="IPR041527">
    <property type="entry name" value="YhcG_N"/>
</dbReference>
<protein>
    <submittedName>
        <fullName evidence="3">DUF1016 domain-containing protein</fullName>
    </submittedName>
</protein>
<comment type="caution">
    <text evidence="3">The sequence shown here is derived from an EMBL/GenBank/DDBJ whole genome shotgun (WGS) entry which is preliminary data.</text>
</comment>
<feature type="domain" description="YhcG N-terminal" evidence="2">
    <location>
        <begin position="1"/>
        <end position="40"/>
    </location>
</feature>
<dbReference type="AlphaFoldDB" id="A0A4S4AVP9"/>